<dbReference type="InterPro" id="IPR036950">
    <property type="entry name" value="PBP_transglycosylase"/>
</dbReference>
<gene>
    <name evidence="19" type="primary">ponA</name>
    <name evidence="19" type="ordered locus">MODMU_0593</name>
</gene>
<keyword evidence="6 19" id="KW-0808">Transferase</keyword>
<dbReference type="SUPFAM" id="SSF56601">
    <property type="entry name" value="beta-lactamase/transpeptidase-like"/>
    <property type="match status" value="1"/>
</dbReference>
<dbReference type="InterPro" id="IPR023346">
    <property type="entry name" value="Lysozyme-like_dom_sf"/>
</dbReference>
<dbReference type="InterPro" id="IPR001264">
    <property type="entry name" value="Glyco_trans_51"/>
</dbReference>
<evidence type="ECO:0000256" key="10">
    <source>
        <dbReference type="ARBA" id="ARBA00023268"/>
    </source>
</evidence>
<keyword evidence="4" id="KW-0645">Protease</keyword>
<dbReference type="KEGG" id="mmar:MODMU_0593"/>
<evidence type="ECO:0000256" key="14">
    <source>
        <dbReference type="SAM" id="MobiDB-lite"/>
    </source>
</evidence>
<dbReference type="InterPro" id="IPR005543">
    <property type="entry name" value="PASTA_dom"/>
</dbReference>
<dbReference type="eggNOG" id="COG0744">
    <property type="taxonomic scope" value="Bacteria"/>
</dbReference>
<keyword evidence="9" id="KW-0573">Peptidoglycan synthesis</keyword>
<dbReference type="AlphaFoldDB" id="I4ERN7"/>
<keyword evidence="15" id="KW-0472">Membrane</keyword>
<dbReference type="PATRIC" id="fig|477641.3.peg.563"/>
<evidence type="ECO:0000256" key="7">
    <source>
        <dbReference type="ARBA" id="ARBA00022801"/>
    </source>
</evidence>
<dbReference type="GO" id="GO:0030288">
    <property type="term" value="C:outer membrane-bounded periplasmic space"/>
    <property type="evidence" value="ECO:0007669"/>
    <property type="project" value="TreeGrafter"/>
</dbReference>
<dbReference type="GO" id="GO:0071555">
    <property type="term" value="P:cell wall organization"/>
    <property type="evidence" value="ECO:0007669"/>
    <property type="project" value="UniProtKB-KW"/>
</dbReference>
<dbReference type="SUPFAM" id="SSF53955">
    <property type="entry name" value="Lysozyme-like"/>
    <property type="match status" value="1"/>
</dbReference>
<keyword evidence="10" id="KW-0511">Multifunctional enzyme</keyword>
<sequence length="795" mass="82528">MSESAHLRRTALVKLAGAIVVAGLLVAAMLLPFVGGTGLVARNSSTLLDALPVELTDKTPSGNTKVLAADGSEITEFFTNNRTPVTPDQISDVMKQAIVDIEDSRFYEHNGLDVQGTLRALAKNVAAGGVEEGGSTLTQQLVKQTLLQTASTPEEQQAATAQTVGRKLKEARLALALEQTYSKDEILTRYLNIAYFGEGAYGIQAAAQKYFSVNAIDLTLPQASVLAGLVQSPTNDDPLVNPDAGAKRRNQVLQRMHDLGHITDQELADVSAAPIPLAEGGTPPNGCIDATVGGFFCDYMYNYLTGTLGISADAIKNGGWTIQTTLRPDIQTSGDQAVLNTLPMGGGNDLAGVFTAVEPGTGHVLAMSVNRRYGCDAYECESVNLNTATSAGAGSTYKVFTAAAALAQGYGANYTITTPQPYSSKVFKKNGGTTGAPYVVSNVGTNYPDTMDMTAALVESSNTYFVGLEDALGSVEPVVRTAQAMGLHSIDATADQIIAEKRGSFTLGVDATSPLYLASAYSTLAANGTQCEPTPVVSIVDSTGEPVTKDDGTPYVSGNTCKENAIPAGVATTLNQMMIGDTVTGTATRAAIPGHQIAGKTGTIQDNKSATFVGSTPKYTVSVMVFNPKSQRDVGGYGGNKPATIYHDAMLPILSKEPSVPFPPADPLVVSGNRPTVPSCSSVSSCRDTLTGAGFQPVVAEVNGARSEGSFLGTSPRAGAQASPGQVVTIQVSNGSGYRTPAPTTRPRNTPTPEPAPSAPAPTPEAPAVEPPPVEQPPSGQFELPDWNGDGDPGE</sequence>
<dbReference type="InterPro" id="IPR050396">
    <property type="entry name" value="Glycosyltr_51/Transpeptidase"/>
</dbReference>
<accession>I4ERN7</accession>
<keyword evidence="5 19" id="KW-0328">Glycosyltransferase</keyword>
<dbReference type="Pfam" id="PF00905">
    <property type="entry name" value="Transpeptidase"/>
    <property type="match status" value="1"/>
</dbReference>
<feature type="transmembrane region" description="Helical" evidence="15">
    <location>
        <begin position="12"/>
        <end position="34"/>
    </location>
</feature>
<dbReference type="CDD" id="cd06577">
    <property type="entry name" value="PASTA_pknB"/>
    <property type="match status" value="1"/>
</dbReference>
<dbReference type="PANTHER" id="PTHR32282">
    <property type="entry name" value="BINDING PROTEIN TRANSPEPTIDASE, PUTATIVE-RELATED"/>
    <property type="match status" value="1"/>
</dbReference>
<organism evidence="19 20">
    <name type="scientific">Modestobacter italicus (strain DSM 44449 / CECT 9708 / BC 501)</name>
    <dbReference type="NCBI Taxonomy" id="2732864"/>
    <lineage>
        <taxon>Bacteria</taxon>
        <taxon>Bacillati</taxon>
        <taxon>Actinomycetota</taxon>
        <taxon>Actinomycetes</taxon>
        <taxon>Geodermatophilales</taxon>
        <taxon>Geodermatophilaceae</taxon>
        <taxon>Modestobacter</taxon>
    </lineage>
</organism>
<keyword evidence="15" id="KW-0812">Transmembrane</keyword>
<keyword evidence="15" id="KW-1133">Transmembrane helix</keyword>
<proteinExistence type="inferred from homology"/>
<evidence type="ECO:0000259" key="18">
    <source>
        <dbReference type="Pfam" id="PF03793"/>
    </source>
</evidence>
<dbReference type="EC" id="2.4.1.129" evidence="19"/>
<evidence type="ECO:0000256" key="2">
    <source>
        <dbReference type="ARBA" id="ARBA00007739"/>
    </source>
</evidence>
<comment type="similarity">
    <text evidence="1">In the C-terminal section; belongs to the transpeptidase family.</text>
</comment>
<evidence type="ECO:0000313" key="19">
    <source>
        <dbReference type="EMBL" id="CCH86050.1"/>
    </source>
</evidence>
<dbReference type="Pfam" id="PF00912">
    <property type="entry name" value="Transgly"/>
    <property type="match status" value="1"/>
</dbReference>
<keyword evidence="3 19" id="KW-0121">Carboxypeptidase</keyword>
<dbReference type="FunFam" id="1.10.3810.10:FF:000001">
    <property type="entry name" value="Penicillin-binding protein 1A"/>
    <property type="match status" value="1"/>
</dbReference>
<evidence type="ECO:0000256" key="12">
    <source>
        <dbReference type="ARBA" id="ARBA00034000"/>
    </source>
</evidence>
<protein>
    <submittedName>
        <fullName evidence="19">Membrane carboxypeptidase (Penicillin-binding protein)</fullName>
        <ecNumber evidence="19">2.4.1.129</ecNumber>
    </submittedName>
</protein>
<name>I4ERN7_MODI5</name>
<comment type="catalytic activity">
    <reaction evidence="13">
        <text>[GlcNAc-(1-&gt;4)-Mur2Ac(oyl-L-Ala-gamma-D-Glu-L-Lys-D-Ala-D-Ala)](n)-di-trans,octa-cis-undecaprenyl diphosphate + beta-D-GlcNAc-(1-&gt;4)-Mur2Ac(oyl-L-Ala-gamma-D-Glu-L-Lys-D-Ala-D-Ala)-di-trans,octa-cis-undecaprenyl diphosphate = [GlcNAc-(1-&gt;4)-Mur2Ac(oyl-L-Ala-gamma-D-Glu-L-Lys-D-Ala-D-Ala)](n+1)-di-trans,octa-cis-undecaprenyl diphosphate + di-trans,octa-cis-undecaprenyl diphosphate + H(+)</text>
        <dbReference type="Rhea" id="RHEA:23708"/>
        <dbReference type="Rhea" id="RHEA-COMP:9602"/>
        <dbReference type="Rhea" id="RHEA-COMP:9603"/>
        <dbReference type="ChEBI" id="CHEBI:15378"/>
        <dbReference type="ChEBI" id="CHEBI:58405"/>
        <dbReference type="ChEBI" id="CHEBI:60033"/>
        <dbReference type="ChEBI" id="CHEBI:78435"/>
        <dbReference type="EC" id="2.4.99.28"/>
    </reaction>
</comment>
<dbReference type="Gene3D" id="3.40.710.10">
    <property type="entry name" value="DD-peptidase/beta-lactamase superfamily"/>
    <property type="match status" value="1"/>
</dbReference>
<evidence type="ECO:0000256" key="8">
    <source>
        <dbReference type="ARBA" id="ARBA00022960"/>
    </source>
</evidence>
<evidence type="ECO:0000256" key="4">
    <source>
        <dbReference type="ARBA" id="ARBA00022670"/>
    </source>
</evidence>
<comment type="similarity">
    <text evidence="2">In the N-terminal section; belongs to the glycosyltransferase 51 family.</text>
</comment>
<keyword evidence="7" id="KW-0378">Hydrolase</keyword>
<evidence type="ECO:0000256" key="1">
    <source>
        <dbReference type="ARBA" id="ARBA00007090"/>
    </source>
</evidence>
<dbReference type="GO" id="GO:0008658">
    <property type="term" value="F:penicillin binding"/>
    <property type="evidence" value="ECO:0007669"/>
    <property type="project" value="InterPro"/>
</dbReference>
<dbReference type="GO" id="GO:0006508">
    <property type="term" value="P:proteolysis"/>
    <property type="evidence" value="ECO:0007669"/>
    <property type="project" value="UniProtKB-KW"/>
</dbReference>
<feature type="compositionally biased region" description="Pro residues" evidence="14">
    <location>
        <begin position="750"/>
        <end position="776"/>
    </location>
</feature>
<dbReference type="Gene3D" id="1.10.3810.10">
    <property type="entry name" value="Biosynthetic peptidoglycan transglycosylase-like"/>
    <property type="match status" value="1"/>
</dbReference>
<evidence type="ECO:0000256" key="13">
    <source>
        <dbReference type="ARBA" id="ARBA00049902"/>
    </source>
</evidence>
<feature type="region of interest" description="Disordered" evidence="14">
    <location>
        <begin position="733"/>
        <end position="795"/>
    </location>
</feature>
<evidence type="ECO:0000256" key="15">
    <source>
        <dbReference type="SAM" id="Phobius"/>
    </source>
</evidence>
<feature type="domain" description="Penicillin-binding protein transpeptidase" evidence="16">
    <location>
        <begin position="352"/>
        <end position="650"/>
    </location>
</feature>
<keyword evidence="20" id="KW-1185">Reference proteome</keyword>
<dbReference type="EMBL" id="FO203431">
    <property type="protein sequence ID" value="CCH86050.1"/>
    <property type="molecule type" value="Genomic_DNA"/>
</dbReference>
<feature type="domain" description="Glycosyl transferase family 51" evidence="17">
    <location>
        <begin position="71"/>
        <end position="257"/>
    </location>
</feature>
<feature type="domain" description="PASTA" evidence="18">
    <location>
        <begin position="682"/>
        <end position="734"/>
    </location>
</feature>
<evidence type="ECO:0000256" key="3">
    <source>
        <dbReference type="ARBA" id="ARBA00022645"/>
    </source>
</evidence>
<dbReference type="OrthoDB" id="9766909at2"/>
<dbReference type="HOGENOM" id="CLU_006354_2_6_11"/>
<dbReference type="OMA" id="TKDAWFA"/>
<dbReference type="GO" id="GO:0008955">
    <property type="term" value="F:peptidoglycan glycosyltransferase activity"/>
    <property type="evidence" value="ECO:0007669"/>
    <property type="project" value="UniProtKB-EC"/>
</dbReference>
<dbReference type="Pfam" id="PF03793">
    <property type="entry name" value="PASTA"/>
    <property type="match status" value="1"/>
</dbReference>
<evidence type="ECO:0000256" key="9">
    <source>
        <dbReference type="ARBA" id="ARBA00022984"/>
    </source>
</evidence>
<dbReference type="InterPro" id="IPR012338">
    <property type="entry name" value="Beta-lactam/transpept-like"/>
</dbReference>
<dbReference type="Gene3D" id="3.30.10.20">
    <property type="match status" value="1"/>
</dbReference>
<evidence type="ECO:0000256" key="5">
    <source>
        <dbReference type="ARBA" id="ARBA00022676"/>
    </source>
</evidence>
<dbReference type="GO" id="GO:0008360">
    <property type="term" value="P:regulation of cell shape"/>
    <property type="evidence" value="ECO:0007669"/>
    <property type="project" value="UniProtKB-KW"/>
</dbReference>
<evidence type="ECO:0000256" key="6">
    <source>
        <dbReference type="ARBA" id="ARBA00022679"/>
    </source>
</evidence>
<dbReference type="PANTHER" id="PTHR32282:SF33">
    <property type="entry name" value="PEPTIDOGLYCAN GLYCOSYLTRANSFERASE"/>
    <property type="match status" value="1"/>
</dbReference>
<keyword evidence="8" id="KW-0133">Cell shape</keyword>
<dbReference type="GO" id="GO:0009002">
    <property type="term" value="F:serine-type D-Ala-D-Ala carboxypeptidase activity"/>
    <property type="evidence" value="ECO:0007669"/>
    <property type="project" value="UniProtKB-EC"/>
</dbReference>
<reference evidence="19 20" key="1">
    <citation type="journal article" date="2012" name="J. Bacteriol.">
        <title>Genome Sequence of Radiation-Resistant Modestobacter marinus Strain BC501, a Representative Actinobacterium That Thrives on Calcareous Stone Surfaces.</title>
        <authorList>
            <person name="Normand P."/>
            <person name="Gury J."/>
            <person name="Pujic P."/>
            <person name="Chouaia B."/>
            <person name="Crotti E."/>
            <person name="Brusetti L."/>
            <person name="Daffonchio D."/>
            <person name="Vacherie B."/>
            <person name="Barbe V."/>
            <person name="Medigue C."/>
            <person name="Calteau A."/>
            <person name="Ghodhbane-Gtari F."/>
            <person name="Essoussi I."/>
            <person name="Nouioui I."/>
            <person name="Abbassi-Ghozzi I."/>
            <person name="Gtari M."/>
        </authorList>
    </citation>
    <scope>NUCLEOTIDE SEQUENCE [LARGE SCALE GENOMIC DNA]</scope>
    <source>
        <strain evidence="20">BC 501</strain>
    </source>
</reference>
<dbReference type="Proteomes" id="UP000006461">
    <property type="component" value="Chromosome"/>
</dbReference>
<evidence type="ECO:0000259" key="16">
    <source>
        <dbReference type="Pfam" id="PF00905"/>
    </source>
</evidence>
<dbReference type="STRING" id="477641.MODMU_0593"/>
<evidence type="ECO:0000259" key="17">
    <source>
        <dbReference type="Pfam" id="PF00912"/>
    </source>
</evidence>
<evidence type="ECO:0000256" key="11">
    <source>
        <dbReference type="ARBA" id="ARBA00023316"/>
    </source>
</evidence>
<dbReference type="GO" id="GO:0009252">
    <property type="term" value="P:peptidoglycan biosynthetic process"/>
    <property type="evidence" value="ECO:0007669"/>
    <property type="project" value="UniProtKB-KW"/>
</dbReference>
<dbReference type="InterPro" id="IPR001460">
    <property type="entry name" value="PCN-bd_Tpept"/>
</dbReference>
<feature type="compositionally biased region" description="Low complexity" evidence="14">
    <location>
        <begin position="739"/>
        <end position="749"/>
    </location>
</feature>
<keyword evidence="11" id="KW-0961">Cell wall biogenesis/degradation</keyword>
<comment type="catalytic activity">
    <reaction evidence="12">
        <text>Preferential cleavage: (Ac)2-L-Lys-D-Ala-|-D-Ala. Also transpeptidation of peptidyl-alanyl moieties that are N-acyl substituents of D-alanine.</text>
        <dbReference type="EC" id="3.4.16.4"/>
    </reaction>
</comment>
<evidence type="ECO:0000313" key="20">
    <source>
        <dbReference type="Proteomes" id="UP000006461"/>
    </source>
</evidence>